<gene>
    <name evidence="2" type="ORF">BGZ96_010708</name>
</gene>
<dbReference type="EMBL" id="JAAAIM010000710">
    <property type="protein sequence ID" value="KAG0284986.1"/>
    <property type="molecule type" value="Genomic_DNA"/>
</dbReference>
<evidence type="ECO:0000256" key="1">
    <source>
        <dbReference type="SAM" id="SignalP"/>
    </source>
</evidence>
<keyword evidence="3" id="KW-1185">Reference proteome</keyword>
<feature type="chain" id="PRO_5047126325" evidence="1">
    <location>
        <begin position="26"/>
        <end position="93"/>
    </location>
</feature>
<evidence type="ECO:0000313" key="3">
    <source>
        <dbReference type="Proteomes" id="UP001194696"/>
    </source>
</evidence>
<feature type="signal peptide" evidence="1">
    <location>
        <begin position="1"/>
        <end position="25"/>
    </location>
</feature>
<proteinExistence type="predicted"/>
<organism evidence="2 3">
    <name type="scientific">Linnemannia gamsii</name>
    <dbReference type="NCBI Taxonomy" id="64522"/>
    <lineage>
        <taxon>Eukaryota</taxon>
        <taxon>Fungi</taxon>
        <taxon>Fungi incertae sedis</taxon>
        <taxon>Mucoromycota</taxon>
        <taxon>Mortierellomycotina</taxon>
        <taxon>Mortierellomycetes</taxon>
        <taxon>Mortierellales</taxon>
        <taxon>Mortierellaceae</taxon>
        <taxon>Linnemannia</taxon>
    </lineage>
</organism>
<comment type="caution">
    <text evidence="2">The sequence shown here is derived from an EMBL/GenBank/DDBJ whole genome shotgun (WGS) entry which is preliminary data.</text>
</comment>
<reference evidence="2 3" key="1">
    <citation type="journal article" date="2020" name="Fungal Divers.">
        <title>Resolving the Mortierellaceae phylogeny through synthesis of multi-gene phylogenetics and phylogenomics.</title>
        <authorList>
            <person name="Vandepol N."/>
            <person name="Liber J."/>
            <person name="Desiro A."/>
            <person name="Na H."/>
            <person name="Kennedy M."/>
            <person name="Barry K."/>
            <person name="Grigoriev I.V."/>
            <person name="Miller A.N."/>
            <person name="O'Donnell K."/>
            <person name="Stajich J.E."/>
            <person name="Bonito G."/>
        </authorList>
    </citation>
    <scope>NUCLEOTIDE SEQUENCE [LARGE SCALE GENOMIC DNA]</scope>
    <source>
        <strain evidence="2 3">AD045</strain>
    </source>
</reference>
<accession>A0ABQ7JU58</accession>
<dbReference type="Proteomes" id="UP001194696">
    <property type="component" value="Unassembled WGS sequence"/>
</dbReference>
<name>A0ABQ7JU58_9FUNG</name>
<keyword evidence="1" id="KW-0732">Signal</keyword>
<protein>
    <submittedName>
        <fullName evidence="2">Uncharacterized protein</fullName>
    </submittedName>
</protein>
<evidence type="ECO:0000313" key="2">
    <source>
        <dbReference type="EMBL" id="KAG0284986.1"/>
    </source>
</evidence>
<sequence length="93" mass="10758">MLFKFSSATLLIVMAAVMMVTRTSAYELWYRRCGGNKIIKTYIEGDACLALDDIDRHFCEHVPHGSTGCKRYKDEHCEYKGIKRHGYIYCTEP</sequence>